<evidence type="ECO:0000256" key="4">
    <source>
        <dbReference type="SAM" id="MobiDB-lite"/>
    </source>
</evidence>
<dbReference type="AlphaFoldDB" id="A0A4T9T9Q4"/>
<keyword evidence="8" id="KW-1185">Reference proteome</keyword>
<sequence>MGLSPSRIMGFCFLRSWMGLLFFCSALFQAYDGTVQWRAANDVFVSSLAVLTASLLVCSLLHQAVLRVLDSRLGFLAGPTLAAVGVAVLWPSLAGGAHLGAVSLAISAVLTGTGSCLVLLDVGRTYASTTRRVCLFEALLGTALGSLLPLAAMALPVSICCALAICLMYAAAIGAHQANLHSKGEPRGTRALGEVLPAITLGRLVIGAFILGFATGLIRYLYSPQADSPSSNQQAVWFFLLSAVVCLALMLPAARQRRCSMSPYYKLVIVLCTAGFAIVPIFEINSALPHLLFTVGYALFEVVAWVIMAEIAHRFQYTSVQVFGIGRILVVEIGVIAGVVLFPSLGVQEVEPRLLVTIAALCVISITAVSQYVLRAQDIRQLESSATEREDEGERQRDGGRQRAETAEDRRGTQNGCAGSPSSANCGSNAGRPEDGRPERVPLLMRCRIVGAYYGLTEREIDVMHLFATGRTSARVREELVISAGTVNTHALHIYQKMDVHSRQELIEKVAAADLDAMVR</sequence>
<feature type="compositionally biased region" description="Basic and acidic residues" evidence="4">
    <location>
        <begin position="384"/>
        <end position="412"/>
    </location>
</feature>
<dbReference type="CDD" id="cd06170">
    <property type="entry name" value="LuxR_C_like"/>
    <property type="match status" value="1"/>
</dbReference>
<feature type="transmembrane region" description="Helical" evidence="5">
    <location>
        <begin position="320"/>
        <end position="342"/>
    </location>
</feature>
<keyword evidence="5" id="KW-1133">Transmembrane helix</keyword>
<dbReference type="GO" id="GO:0003677">
    <property type="term" value="F:DNA binding"/>
    <property type="evidence" value="ECO:0007669"/>
    <property type="project" value="UniProtKB-KW"/>
</dbReference>
<keyword evidence="2" id="KW-0238">DNA-binding</keyword>
<feature type="transmembrane region" description="Helical" evidence="5">
    <location>
        <begin position="354"/>
        <end position="374"/>
    </location>
</feature>
<feature type="transmembrane region" description="Helical" evidence="5">
    <location>
        <begin position="43"/>
        <end position="61"/>
    </location>
</feature>
<feature type="transmembrane region" description="Helical" evidence="5">
    <location>
        <begin position="234"/>
        <end position="252"/>
    </location>
</feature>
<feature type="transmembrane region" description="Helical" evidence="5">
    <location>
        <begin position="12"/>
        <end position="31"/>
    </location>
</feature>
<proteinExistence type="predicted"/>
<evidence type="ECO:0000256" key="2">
    <source>
        <dbReference type="ARBA" id="ARBA00023125"/>
    </source>
</evidence>
<name>A0A4T9T9Q4_9ACTN</name>
<feature type="transmembrane region" description="Helical" evidence="5">
    <location>
        <begin position="132"/>
        <end position="148"/>
    </location>
</feature>
<protein>
    <recommendedName>
        <fullName evidence="6">HTH luxR-type domain-containing protein</fullName>
    </recommendedName>
</protein>
<feature type="domain" description="HTH luxR-type" evidence="6">
    <location>
        <begin position="449"/>
        <end position="514"/>
    </location>
</feature>
<comment type="caution">
    <text evidence="7">The sequence shown here is derived from an EMBL/GenBank/DDBJ whole genome shotgun (WGS) entry which is preliminary data.</text>
</comment>
<feature type="transmembrane region" description="Helical" evidence="5">
    <location>
        <begin position="99"/>
        <end position="120"/>
    </location>
</feature>
<dbReference type="RefSeq" id="WP_136845675.1">
    <property type="nucleotide sequence ID" value="NZ_SSTM01000003.1"/>
</dbReference>
<feature type="region of interest" description="Disordered" evidence="4">
    <location>
        <begin position="384"/>
        <end position="438"/>
    </location>
</feature>
<keyword evidence="3" id="KW-0804">Transcription</keyword>
<dbReference type="SMART" id="SM00421">
    <property type="entry name" value="HTH_LUXR"/>
    <property type="match status" value="1"/>
</dbReference>
<keyword evidence="5" id="KW-0812">Transmembrane</keyword>
<dbReference type="SUPFAM" id="SSF46894">
    <property type="entry name" value="C-terminal effector domain of the bipartite response regulators"/>
    <property type="match status" value="1"/>
</dbReference>
<accession>A0A4T9T9Q4</accession>
<dbReference type="PANTHER" id="PTHR44688">
    <property type="entry name" value="DNA-BINDING TRANSCRIPTIONAL ACTIVATOR DEVR_DOSR"/>
    <property type="match status" value="1"/>
</dbReference>
<feature type="transmembrane region" description="Helical" evidence="5">
    <location>
        <begin position="73"/>
        <end position="93"/>
    </location>
</feature>
<evidence type="ECO:0000256" key="5">
    <source>
        <dbReference type="SAM" id="Phobius"/>
    </source>
</evidence>
<dbReference type="GO" id="GO:0006355">
    <property type="term" value="P:regulation of DNA-templated transcription"/>
    <property type="evidence" value="ECO:0007669"/>
    <property type="project" value="InterPro"/>
</dbReference>
<dbReference type="InterPro" id="IPR036388">
    <property type="entry name" value="WH-like_DNA-bd_sf"/>
</dbReference>
<feature type="transmembrane region" description="Helical" evidence="5">
    <location>
        <begin position="195"/>
        <end position="222"/>
    </location>
</feature>
<feature type="transmembrane region" description="Helical" evidence="5">
    <location>
        <begin position="264"/>
        <end position="282"/>
    </location>
</feature>
<feature type="transmembrane region" description="Helical" evidence="5">
    <location>
        <begin position="154"/>
        <end position="175"/>
    </location>
</feature>
<organism evidence="7 8">
    <name type="scientific">Parvibacter caecicola</name>
    <dbReference type="NCBI Taxonomy" id="747645"/>
    <lineage>
        <taxon>Bacteria</taxon>
        <taxon>Bacillati</taxon>
        <taxon>Actinomycetota</taxon>
        <taxon>Coriobacteriia</taxon>
        <taxon>Coriobacteriales</taxon>
        <taxon>Coriobacteriaceae</taxon>
        <taxon>Parvibacter</taxon>
    </lineage>
</organism>
<evidence type="ECO:0000313" key="8">
    <source>
        <dbReference type="Proteomes" id="UP000309454"/>
    </source>
</evidence>
<dbReference type="Proteomes" id="UP000309454">
    <property type="component" value="Unassembled WGS sequence"/>
</dbReference>
<dbReference type="EMBL" id="SSTM01000003">
    <property type="protein sequence ID" value="TJW10630.1"/>
    <property type="molecule type" value="Genomic_DNA"/>
</dbReference>
<feature type="transmembrane region" description="Helical" evidence="5">
    <location>
        <begin position="288"/>
        <end position="308"/>
    </location>
</feature>
<evidence type="ECO:0000259" key="6">
    <source>
        <dbReference type="PROSITE" id="PS50043"/>
    </source>
</evidence>
<dbReference type="Gene3D" id="1.10.10.10">
    <property type="entry name" value="Winged helix-like DNA-binding domain superfamily/Winged helix DNA-binding domain"/>
    <property type="match status" value="1"/>
</dbReference>
<evidence type="ECO:0000256" key="1">
    <source>
        <dbReference type="ARBA" id="ARBA00023015"/>
    </source>
</evidence>
<dbReference type="Pfam" id="PF00196">
    <property type="entry name" value="GerE"/>
    <property type="match status" value="1"/>
</dbReference>
<dbReference type="InterPro" id="IPR000792">
    <property type="entry name" value="Tscrpt_reg_LuxR_C"/>
</dbReference>
<dbReference type="InterPro" id="IPR016032">
    <property type="entry name" value="Sig_transdc_resp-reg_C-effctor"/>
</dbReference>
<gene>
    <name evidence="7" type="ORF">E5982_04905</name>
</gene>
<keyword evidence="5" id="KW-0472">Membrane</keyword>
<evidence type="ECO:0000256" key="3">
    <source>
        <dbReference type="ARBA" id="ARBA00023163"/>
    </source>
</evidence>
<keyword evidence="1" id="KW-0805">Transcription regulation</keyword>
<feature type="compositionally biased region" description="Polar residues" evidence="4">
    <location>
        <begin position="413"/>
        <end position="428"/>
    </location>
</feature>
<evidence type="ECO:0000313" key="7">
    <source>
        <dbReference type="EMBL" id="TJW10630.1"/>
    </source>
</evidence>
<dbReference type="PANTHER" id="PTHR44688:SF16">
    <property type="entry name" value="DNA-BINDING TRANSCRIPTIONAL ACTIVATOR DEVR_DOSR"/>
    <property type="match status" value="1"/>
</dbReference>
<dbReference type="OrthoDB" id="3196270at2"/>
<dbReference type="PROSITE" id="PS50043">
    <property type="entry name" value="HTH_LUXR_2"/>
    <property type="match status" value="1"/>
</dbReference>
<dbReference type="PRINTS" id="PR00038">
    <property type="entry name" value="HTHLUXR"/>
</dbReference>
<reference evidence="7 8" key="1">
    <citation type="submission" date="2019-04" db="EMBL/GenBank/DDBJ databases">
        <title>Microbes associate with the intestines of laboratory mice.</title>
        <authorList>
            <person name="Navarre W."/>
            <person name="Wong E."/>
            <person name="Huang K.C."/>
            <person name="Tropini C."/>
            <person name="Ng K."/>
            <person name="Yu B."/>
        </authorList>
    </citation>
    <scope>NUCLEOTIDE SEQUENCE [LARGE SCALE GENOMIC DNA]</scope>
    <source>
        <strain evidence="7 8">NM48_B13</strain>
    </source>
</reference>